<dbReference type="InterPro" id="IPR059030">
    <property type="entry name" value="TPR_Epg5_mid"/>
</dbReference>
<proteinExistence type="inferred from homology"/>
<dbReference type="InterPro" id="IPR058750">
    <property type="entry name" value="TPR_Epg5"/>
</dbReference>
<evidence type="ECO:0000259" key="4">
    <source>
        <dbReference type="Pfam" id="PF26573"/>
    </source>
</evidence>
<sequence length="2453" mass="278871">MGASCWISSSMLGKMVPSSFLMSLSVPEQLGWFSVFEKGSAVRPKSKKKGKPKLKEILVEHADPFSNTENQPSCSGTESDIKKELGTILPSIEDEIQQDAPITTESHKNITAKHIPKHLVEDEAKLLENGSELVFAKQENEAVLFQEGSKLQEASICENSIHEQLMELLIESPKIKPEIPSAPAPSMLNGTFEFNLDLPIEEKAADIVFPQSFENSISQAVYKQQQFNSLKPFTAEQLVSFYENPLLLGEEAVVESFLDCRKNLETHPLYENLTYFLRSRLMLKSNLEELEQFNRDVEALTSQLWTTETRRMIEYGECADSKRVKAHYDFPVAHLNEKSSLQLIRQLQQQREKIQEKLVLSVYESHLWRLRVDWLICQGSQHSEHGSISVLFAFLRRPVKDKMFVDHLKFWLNYVAVSLLKRARKEDYIFLAHHAVRCPTGLARWGSPYVQTPFYDPFEDRQGTNIHHVDVGLALLSILCQPVRSRQEFLQSWVDPDQDSHWVWLDSEGEDECSGNQTSVMNLTDDDLLSLLNQIPLANVFRFAFRLRNQDEMDVSTGLLEASEWLRAFAICRHLLKMFDSGMKTYQGKRYKNLAKKFGQLILHTVCNLSDFWQEQKAFVTSMGERLLREYEHLFLEGISLLIGTRQQRSWQLLSRIPLSGLTPRLRFELWLRWHSEIIGEPIEMDISDSFQSDSFWNLLNTKLVQLPEPDRFVFLVTLAEMASDGSTSSEDCFLQLVAWELTELGLLNKLTREVCFKTAAELLVTIISRFPPLVSFVLQRLEVQQLIPTASLSLFKDLPLHRWKPTTKDFQLLRNWLLNDALDSVRHQLTVTVLTRLNWTLEDNPKRPFLTTSFHQQTALLLTEVVAVHGRLPVPSAVPVLASNFLADSVQFLASFSRSWNSSSLVQWAWHLALKLRLHTFDCFPDHLMWILHHPQQAFRNVRQLQDHPQLSILRQPQPTPLSCFIALSMTNAGHSVPEFCSVGMDLLYILSIADQHRPVVAFLNHLFPLIVTCPDVLYDQPKLLEIFQRLIQADLTYYKRAKNLLAPQFPGVVLKMMASLIENTIWKLNGLHLTGATPALEIWLNLLTSLPKWNVDKSVLYLLDILARIAWANSSDIQSFNRILSVVLKESSKVHRPSKGIVSRVGNWVSGSSEALVQLDATELISPTPSLPYLSWIVLGMEMERQSKLWQHLIIELQPGKVKSIEQALKSIAGFLKIPYIGAHQLCLIRYAQMALELNPDHPLLPVIIQRFFSLYFARTEAMEVGTDSWAVGQRIMTNSSTFSSLLKRLVLKWEEGAKKFQSDLLRSSFLQSCCLWVEDVKLLEPHVYLPSLAPNYHPARLLQLFQGSDLWIDLCDLNAIHADRQELRESWNKERNITSPTVFQQKSAESQHSQKDTIYARLQTYPTPIRLTQVALQLPFSRLLLTAFRNASDFRLQLIPHLQVIVDCADQFNRRMAELTSLDCHYSELLTELYCPYRSERTMTVKCDGTQSGACSGSAVIKLSCEPWRLNTSVRKQLDTNRQEATRLHSAFQDANVQWLCVAALLLEDCVDQIQGSSDPNVLETGAALFYILVELVGEESNNYLPTKQLLSTCLERLGQHCIAGHPEQCRNLVGLLSSNSNLAGLVAPHFTPSTPDPSSASVSAFLDSYRLVIGLSKQDSDLVLVLLTKFDVRWWLNCAECWPHDRLKLLEIIFAALDSYGLQPVERALAVHEVLRRHLQLILSQNFPEQYSHFLHHLLKASEAQSCSPVVWCDTINTLGQGWLRLQPELSMEEFLQQVLQYTTQQTLLDANKMMETVILMSRHFSTERQLHGLYGLYPKYRPYIHVIACFLLTIGHGLCFTTLQNDNGTASDLLVGQLWTAIRDLYSPWILPYTQQQVNSNCAAWIQHALSDCKVLLPWIAADSGLASLMASSLTHCTTFIHETLPAQQSILSHILAFYLQGFCHTAIKLHILKVIHQALDTLPWQSFVPSLNDLEQLVRVAGQFLPEVHSFLVSLFVRCCLSTVIVHCNSQPTTCARLLACLLHLHVRLAGEPTAQQNPMMKRILDEACSYPWQFIDASVYDQVLNWYISTCDPLFILQPYLERQETPCSSNDPLVFRLLQAVSSHHLQSSDHIGNSPKRQIFVRSWIRLIALTVSRHRSLIQQHPRAIPNAIGNLLDFICKNTHSVEYRNDIHEYMTVAISSSSPIADTLQNCLCLRMNCYPVNAALVENVLRVIAVVNGGGSHDGQKRMAAVLESALEQFEGTRSVIFDLLPIGGSKELAAVSWQQGCILSWYCLVSNQEKPDAADGPYLLEQMLSNCKALSLSEAIEPKLCFVYERLLTVWNLTSPNLSPKKTAVKAEWCELLGSWTEENKSWLSTIGLGKAPRLSSKGRCLAHVILCYLQQSKIALDQLESRWRVNRHNADCKPAVESALEALKSGKPDGIKLLQNLVPLLYSNSYLSRLIVK</sequence>
<dbReference type="GO" id="GO:0097352">
    <property type="term" value="P:autophagosome maturation"/>
    <property type="evidence" value="ECO:0007669"/>
    <property type="project" value="TreeGrafter"/>
</dbReference>
<protein>
    <submittedName>
        <fullName evidence="5">Ectopic P granules protein</fullName>
    </submittedName>
</protein>
<evidence type="ECO:0000256" key="2">
    <source>
        <dbReference type="ARBA" id="ARBA00023006"/>
    </source>
</evidence>
<name>A0A0N8E2S9_9CRUS</name>
<feature type="domain" description="Epg5-like central TPR repeats" evidence="3">
    <location>
        <begin position="1609"/>
        <end position="2005"/>
    </location>
</feature>
<dbReference type="InterPro" id="IPR051436">
    <property type="entry name" value="Autophagy-related_EPG5"/>
</dbReference>
<dbReference type="PANTHER" id="PTHR31139">
    <property type="entry name" value="ECTOPIC P GRANULES PROTEIN 5 HOMOLOG"/>
    <property type="match status" value="1"/>
</dbReference>
<dbReference type="GO" id="GO:0005737">
    <property type="term" value="C:cytoplasm"/>
    <property type="evidence" value="ECO:0007669"/>
    <property type="project" value="TreeGrafter"/>
</dbReference>
<keyword evidence="2" id="KW-0072">Autophagy</keyword>
<accession>A0A0N8E2S9</accession>
<comment type="similarity">
    <text evidence="1">Belongs to the EPG5 family.</text>
</comment>
<dbReference type="EMBL" id="GDIQ01067436">
    <property type="protein sequence ID" value="JAN27301.1"/>
    <property type="molecule type" value="Transcribed_RNA"/>
</dbReference>
<reference evidence="5" key="1">
    <citation type="submission" date="2015-10" db="EMBL/GenBank/DDBJ databases">
        <title>EvidentialGene: Evidence-directed Construction of Complete mRNA Transcriptomes without Genomes.</title>
        <authorList>
            <person name="Gilbert D.G."/>
        </authorList>
    </citation>
    <scope>NUCLEOTIDE SEQUENCE</scope>
</reference>
<feature type="domain" description="Epg5-like TPR" evidence="4">
    <location>
        <begin position="1186"/>
        <end position="1357"/>
    </location>
</feature>
<evidence type="ECO:0000259" key="3">
    <source>
        <dbReference type="Pfam" id="PF26103"/>
    </source>
</evidence>
<dbReference type="Pfam" id="PF26103">
    <property type="entry name" value="TPR_Epg5"/>
    <property type="match status" value="1"/>
</dbReference>
<evidence type="ECO:0000313" key="5">
    <source>
        <dbReference type="EMBL" id="JAN27301.1"/>
    </source>
</evidence>
<organism evidence="5">
    <name type="scientific">Daphnia magna</name>
    <dbReference type="NCBI Taxonomy" id="35525"/>
    <lineage>
        <taxon>Eukaryota</taxon>
        <taxon>Metazoa</taxon>
        <taxon>Ecdysozoa</taxon>
        <taxon>Arthropoda</taxon>
        <taxon>Crustacea</taxon>
        <taxon>Branchiopoda</taxon>
        <taxon>Diplostraca</taxon>
        <taxon>Cladocera</taxon>
        <taxon>Anomopoda</taxon>
        <taxon>Daphniidae</taxon>
        <taxon>Daphnia</taxon>
    </lineage>
</organism>
<evidence type="ECO:0000256" key="1">
    <source>
        <dbReference type="ARBA" id="ARBA00010948"/>
    </source>
</evidence>
<dbReference type="Pfam" id="PF26573">
    <property type="entry name" value="TPR_Epg5_2"/>
    <property type="match status" value="1"/>
</dbReference>
<dbReference type="OrthoDB" id="75419at2759"/>
<dbReference type="PANTHER" id="PTHR31139:SF4">
    <property type="entry name" value="ECTOPIC P GRANULES PROTEIN 5 HOMOLOG"/>
    <property type="match status" value="1"/>
</dbReference>